<accession>D6RNJ4</accession>
<dbReference type="VEuPathDB" id="FungiDB:CC1G_14881"/>
<reference evidence="1 2" key="1">
    <citation type="journal article" date="2010" name="Proc. Natl. Acad. Sci. U.S.A.">
        <title>Insights into evolution of multicellular fungi from the assembled chromosomes of the mushroom Coprinopsis cinerea (Coprinus cinereus).</title>
        <authorList>
            <person name="Stajich J.E."/>
            <person name="Wilke S.K."/>
            <person name="Ahren D."/>
            <person name="Au C.H."/>
            <person name="Birren B.W."/>
            <person name="Borodovsky M."/>
            <person name="Burns C."/>
            <person name="Canback B."/>
            <person name="Casselton L.A."/>
            <person name="Cheng C.K."/>
            <person name="Deng J."/>
            <person name="Dietrich F.S."/>
            <person name="Fargo D.C."/>
            <person name="Farman M.L."/>
            <person name="Gathman A.C."/>
            <person name="Goldberg J."/>
            <person name="Guigo R."/>
            <person name="Hoegger P.J."/>
            <person name="Hooker J.B."/>
            <person name="Huggins A."/>
            <person name="James T.Y."/>
            <person name="Kamada T."/>
            <person name="Kilaru S."/>
            <person name="Kodira C."/>
            <person name="Kues U."/>
            <person name="Kupfer D."/>
            <person name="Kwan H.S."/>
            <person name="Lomsadze A."/>
            <person name="Li W."/>
            <person name="Lilly W.W."/>
            <person name="Ma L.J."/>
            <person name="Mackey A.J."/>
            <person name="Manning G."/>
            <person name="Martin F."/>
            <person name="Muraguchi H."/>
            <person name="Natvig D.O."/>
            <person name="Palmerini H."/>
            <person name="Ramesh M.A."/>
            <person name="Rehmeyer C.J."/>
            <person name="Roe B.A."/>
            <person name="Shenoy N."/>
            <person name="Stanke M."/>
            <person name="Ter-Hovhannisyan V."/>
            <person name="Tunlid A."/>
            <person name="Velagapudi R."/>
            <person name="Vision T.J."/>
            <person name="Zeng Q."/>
            <person name="Zolan M.E."/>
            <person name="Pukkila P.J."/>
        </authorList>
    </citation>
    <scope>NUCLEOTIDE SEQUENCE [LARGE SCALE GENOMIC DNA]</scope>
    <source>
        <strain evidence="2">Okayama-7 / 130 / ATCC MYA-4618 / FGSC 9003</strain>
    </source>
</reference>
<dbReference type="HOGENOM" id="CLU_1180152_0_0_1"/>
<dbReference type="KEGG" id="cci:CC1G_14881"/>
<dbReference type="Proteomes" id="UP000001861">
    <property type="component" value="Unassembled WGS sequence"/>
</dbReference>
<keyword evidence="2" id="KW-1185">Reference proteome</keyword>
<protein>
    <submittedName>
        <fullName evidence="1">Uncharacterized protein</fullName>
    </submittedName>
</protein>
<dbReference type="RefSeq" id="XP_002910904.1">
    <property type="nucleotide sequence ID" value="XM_002910858.1"/>
</dbReference>
<proteinExistence type="predicted"/>
<sequence length="235" mass="26076">MNTKIRLDKLGEAEITPFKLVLCSCHGRSLPEGRCSSYVTLYRELTNETIFSSRGSTTTDCALASRYLCSADPLDVASSSSENESEKYLPEDSLEDNCLALWMFSIPWRPTSYLWPQGLPNSESRLRSNASVILLIKIHNITLSPDHTIAGAHVDEAGKKASCKERVAGKPMGVPVQIGDFVDEGTTMQTWISKENPILKREDKAEVEYMFALALIEHSNVKKPPYSASLSRNTT</sequence>
<dbReference type="EMBL" id="AACS02000007">
    <property type="protein sequence ID" value="EFI27410.1"/>
    <property type="molecule type" value="Genomic_DNA"/>
</dbReference>
<organism evidence="1 2">
    <name type="scientific">Coprinopsis cinerea (strain Okayama-7 / 130 / ATCC MYA-4618 / FGSC 9003)</name>
    <name type="common">Inky cap fungus</name>
    <name type="synonym">Hormographiella aspergillata</name>
    <dbReference type="NCBI Taxonomy" id="240176"/>
    <lineage>
        <taxon>Eukaryota</taxon>
        <taxon>Fungi</taxon>
        <taxon>Dikarya</taxon>
        <taxon>Basidiomycota</taxon>
        <taxon>Agaricomycotina</taxon>
        <taxon>Agaricomycetes</taxon>
        <taxon>Agaricomycetidae</taxon>
        <taxon>Agaricales</taxon>
        <taxon>Agaricineae</taxon>
        <taxon>Psathyrellaceae</taxon>
        <taxon>Coprinopsis</taxon>
    </lineage>
</organism>
<name>D6RNJ4_COPC7</name>
<gene>
    <name evidence="1" type="ORF">CC1G_14881</name>
</gene>
<evidence type="ECO:0000313" key="1">
    <source>
        <dbReference type="EMBL" id="EFI27410.1"/>
    </source>
</evidence>
<dbReference type="AlphaFoldDB" id="D6RNJ4"/>
<dbReference type="GeneID" id="9378162"/>
<dbReference type="InParanoid" id="D6RNJ4"/>
<evidence type="ECO:0000313" key="2">
    <source>
        <dbReference type="Proteomes" id="UP000001861"/>
    </source>
</evidence>
<comment type="caution">
    <text evidence="1">The sequence shown here is derived from an EMBL/GenBank/DDBJ whole genome shotgun (WGS) entry which is preliminary data.</text>
</comment>